<accession>A0A381S2T8</accession>
<evidence type="ECO:0000256" key="2">
    <source>
        <dbReference type="ARBA" id="ARBA00004496"/>
    </source>
</evidence>
<evidence type="ECO:0000256" key="13">
    <source>
        <dbReference type="ARBA" id="ARBA00033392"/>
    </source>
</evidence>
<evidence type="ECO:0000313" key="16">
    <source>
        <dbReference type="EMBL" id="SUZ97641.1"/>
    </source>
</evidence>
<dbReference type="FunFam" id="1.10.1270.20:FF:000001">
    <property type="entry name" value="tRNA (guanine-N(1)-)-methyltransferase"/>
    <property type="match status" value="1"/>
</dbReference>
<name>A0A381S2T8_9ZZZZ</name>
<keyword evidence="10" id="KW-0949">S-adenosyl-L-methionine</keyword>
<evidence type="ECO:0000256" key="9">
    <source>
        <dbReference type="ARBA" id="ARBA00022679"/>
    </source>
</evidence>
<dbReference type="GO" id="GO:0052906">
    <property type="term" value="F:tRNA (guanine(37)-N1)-methyltransferase activity"/>
    <property type="evidence" value="ECO:0007669"/>
    <property type="project" value="UniProtKB-EC"/>
</dbReference>
<protein>
    <recommendedName>
        <fullName evidence="6">tRNA (guanine-N(1)-)-methyltransferase</fullName>
        <ecNumber evidence="5">2.1.1.228</ecNumber>
    </recommendedName>
    <alternativeName>
        <fullName evidence="12">M1G-methyltransferase</fullName>
    </alternativeName>
    <alternativeName>
        <fullName evidence="13">tRNA [GM37] methyltransferase</fullName>
    </alternativeName>
</protein>
<dbReference type="HAMAP" id="MF_00605">
    <property type="entry name" value="TrmD"/>
    <property type="match status" value="1"/>
</dbReference>
<dbReference type="InterPro" id="IPR023148">
    <property type="entry name" value="tRNA_m1G_MeTrfase_C_sf"/>
</dbReference>
<keyword evidence="7" id="KW-0963">Cytoplasm</keyword>
<dbReference type="NCBIfam" id="TIGR00088">
    <property type="entry name" value="trmD"/>
    <property type="match status" value="1"/>
</dbReference>
<dbReference type="GO" id="GO:0005829">
    <property type="term" value="C:cytosol"/>
    <property type="evidence" value="ECO:0007669"/>
    <property type="project" value="TreeGrafter"/>
</dbReference>
<dbReference type="EC" id="2.1.1.228" evidence="5"/>
<dbReference type="PIRSF" id="PIRSF000386">
    <property type="entry name" value="tRNA_mtase"/>
    <property type="match status" value="1"/>
</dbReference>
<keyword evidence="8" id="KW-0489">Methyltransferase</keyword>
<dbReference type="AlphaFoldDB" id="A0A381S2T8"/>
<evidence type="ECO:0000256" key="7">
    <source>
        <dbReference type="ARBA" id="ARBA00022490"/>
    </source>
</evidence>
<evidence type="ECO:0000256" key="3">
    <source>
        <dbReference type="ARBA" id="ARBA00007630"/>
    </source>
</evidence>
<feature type="non-terminal residue" evidence="16">
    <location>
        <position position="1"/>
    </location>
</feature>
<dbReference type="SUPFAM" id="SSF75217">
    <property type="entry name" value="alpha/beta knot"/>
    <property type="match status" value="1"/>
</dbReference>
<comment type="subunit">
    <text evidence="4">Homodimer.</text>
</comment>
<dbReference type="InterPro" id="IPR016009">
    <property type="entry name" value="tRNA_MeTrfase_TRMD/TRM10"/>
</dbReference>
<comment type="function">
    <text evidence="1">Specifically methylates guanosine-37 in various tRNAs.</text>
</comment>
<gene>
    <name evidence="16" type="ORF">METZ01_LOCUS50495</name>
</gene>
<dbReference type="EMBL" id="UINC01002528">
    <property type="protein sequence ID" value="SUZ97641.1"/>
    <property type="molecule type" value="Genomic_DNA"/>
</dbReference>
<sequence>VYFLTPFPEMVKSVVSESILGRAEKKELVQFHTKNLFDFADPPHRRIDDYPFGGGVGMVLKPEPVFRAFDAVTEELPENSDTRVVFPTPDGKVFDHDSAIDLGRCQNLIFINGHYKGVDQRIRDELVTDEISIGDYVLTGGELPSLIILDAIVRLIPGVLNSYESAETDSFAGMLLDCPHYTRPETFREMESPPVLLSGNHKEIENWKKKKSEEKTQIRRPDLWEKYNKLEDGKKSYD</sequence>
<dbReference type="Gene3D" id="3.40.1280.10">
    <property type="match status" value="1"/>
</dbReference>
<evidence type="ECO:0000256" key="14">
    <source>
        <dbReference type="ARBA" id="ARBA00047783"/>
    </source>
</evidence>
<evidence type="ECO:0000256" key="1">
    <source>
        <dbReference type="ARBA" id="ARBA00002634"/>
    </source>
</evidence>
<keyword evidence="11" id="KW-0819">tRNA processing</keyword>
<evidence type="ECO:0000256" key="8">
    <source>
        <dbReference type="ARBA" id="ARBA00022603"/>
    </source>
</evidence>
<evidence type="ECO:0000256" key="12">
    <source>
        <dbReference type="ARBA" id="ARBA00029736"/>
    </source>
</evidence>
<comment type="subcellular location">
    <subcellularLocation>
        <location evidence="2">Cytoplasm</location>
    </subcellularLocation>
</comment>
<dbReference type="InterPro" id="IPR029026">
    <property type="entry name" value="tRNA_m1G_MTases_N"/>
</dbReference>
<evidence type="ECO:0000256" key="4">
    <source>
        <dbReference type="ARBA" id="ARBA00011738"/>
    </source>
</evidence>
<evidence type="ECO:0000256" key="11">
    <source>
        <dbReference type="ARBA" id="ARBA00022694"/>
    </source>
</evidence>
<evidence type="ECO:0000256" key="5">
    <source>
        <dbReference type="ARBA" id="ARBA00012807"/>
    </source>
</evidence>
<reference evidence="16" key="1">
    <citation type="submission" date="2018-05" db="EMBL/GenBank/DDBJ databases">
        <authorList>
            <person name="Lanie J.A."/>
            <person name="Ng W.-L."/>
            <person name="Kazmierczak K.M."/>
            <person name="Andrzejewski T.M."/>
            <person name="Davidsen T.M."/>
            <person name="Wayne K.J."/>
            <person name="Tettelin H."/>
            <person name="Glass J.I."/>
            <person name="Rusch D."/>
            <person name="Podicherti R."/>
            <person name="Tsui H.-C.T."/>
            <person name="Winkler M.E."/>
        </authorList>
    </citation>
    <scope>NUCLEOTIDE SEQUENCE</scope>
</reference>
<dbReference type="PANTHER" id="PTHR46417">
    <property type="entry name" value="TRNA (GUANINE-N(1)-)-METHYLTRANSFERASE"/>
    <property type="match status" value="1"/>
</dbReference>
<dbReference type="InterPro" id="IPR029028">
    <property type="entry name" value="Alpha/beta_knot_MTases"/>
</dbReference>
<dbReference type="NCBIfam" id="NF000648">
    <property type="entry name" value="PRK00026.1"/>
    <property type="match status" value="1"/>
</dbReference>
<keyword evidence="9" id="KW-0808">Transferase</keyword>
<dbReference type="Pfam" id="PF01746">
    <property type="entry name" value="tRNA_m1G_MT"/>
    <property type="match status" value="1"/>
</dbReference>
<dbReference type="PANTHER" id="PTHR46417:SF1">
    <property type="entry name" value="TRNA (GUANINE-N(1)-)-METHYLTRANSFERASE"/>
    <property type="match status" value="1"/>
</dbReference>
<dbReference type="Gene3D" id="1.10.1270.20">
    <property type="entry name" value="tRNA(m1g37)methyltransferase, domain 2"/>
    <property type="match status" value="1"/>
</dbReference>
<evidence type="ECO:0000259" key="15">
    <source>
        <dbReference type="Pfam" id="PF01746"/>
    </source>
</evidence>
<dbReference type="InterPro" id="IPR002649">
    <property type="entry name" value="tRNA_m1G_MeTrfase_TrmD"/>
</dbReference>
<comment type="similarity">
    <text evidence="3">Belongs to the RNA methyltransferase TrmD family.</text>
</comment>
<dbReference type="CDD" id="cd18080">
    <property type="entry name" value="TrmD-like"/>
    <property type="match status" value="1"/>
</dbReference>
<feature type="domain" description="tRNA methyltransferase TRMD/TRM10-type" evidence="15">
    <location>
        <begin position="3"/>
        <end position="226"/>
    </location>
</feature>
<evidence type="ECO:0000256" key="10">
    <source>
        <dbReference type="ARBA" id="ARBA00022691"/>
    </source>
</evidence>
<dbReference type="GO" id="GO:0002939">
    <property type="term" value="P:tRNA N1-guanine methylation"/>
    <property type="evidence" value="ECO:0007669"/>
    <property type="project" value="TreeGrafter"/>
</dbReference>
<evidence type="ECO:0000256" key="6">
    <source>
        <dbReference type="ARBA" id="ARBA00014679"/>
    </source>
</evidence>
<proteinExistence type="inferred from homology"/>
<organism evidence="16">
    <name type="scientific">marine metagenome</name>
    <dbReference type="NCBI Taxonomy" id="408172"/>
    <lineage>
        <taxon>unclassified sequences</taxon>
        <taxon>metagenomes</taxon>
        <taxon>ecological metagenomes</taxon>
    </lineage>
</organism>
<comment type="catalytic activity">
    <reaction evidence="14">
        <text>guanosine(37) in tRNA + S-adenosyl-L-methionine = N(1)-methylguanosine(37) in tRNA + S-adenosyl-L-homocysteine + H(+)</text>
        <dbReference type="Rhea" id="RHEA:36899"/>
        <dbReference type="Rhea" id="RHEA-COMP:10145"/>
        <dbReference type="Rhea" id="RHEA-COMP:10147"/>
        <dbReference type="ChEBI" id="CHEBI:15378"/>
        <dbReference type="ChEBI" id="CHEBI:57856"/>
        <dbReference type="ChEBI" id="CHEBI:59789"/>
        <dbReference type="ChEBI" id="CHEBI:73542"/>
        <dbReference type="ChEBI" id="CHEBI:74269"/>
        <dbReference type="EC" id="2.1.1.228"/>
    </reaction>
</comment>